<dbReference type="SUPFAM" id="SSF48445">
    <property type="entry name" value="14-3-3 protein"/>
    <property type="match status" value="1"/>
</dbReference>
<keyword evidence="2" id="KW-0479">Metal-binding</keyword>
<reference evidence="5" key="1">
    <citation type="submission" date="2021-07" db="EMBL/GenBank/DDBJ databases">
        <title>Draft genome of Mortierella alpina, strain LL118, isolated from an aspen leaf litter sample.</title>
        <authorList>
            <person name="Yang S."/>
            <person name="Vinatzer B.A."/>
        </authorList>
    </citation>
    <scope>NUCLEOTIDE SEQUENCE</scope>
    <source>
        <strain evidence="5">LL118</strain>
    </source>
</reference>
<comment type="similarity">
    <text evidence="1 3">Belongs to the 14-3-3 family.</text>
</comment>
<feature type="domain" description="CCHC-type" evidence="4">
    <location>
        <begin position="253"/>
        <end position="267"/>
    </location>
</feature>
<evidence type="ECO:0000256" key="3">
    <source>
        <dbReference type="RuleBase" id="RU003466"/>
    </source>
</evidence>
<feature type="domain" description="CCHC-type" evidence="4">
    <location>
        <begin position="277"/>
        <end position="292"/>
    </location>
</feature>
<protein>
    <recommendedName>
        <fullName evidence="4">CCHC-type domain-containing protein</fullName>
    </recommendedName>
</protein>
<dbReference type="InterPro" id="IPR023410">
    <property type="entry name" value="14-3-3_domain"/>
</dbReference>
<evidence type="ECO:0000256" key="2">
    <source>
        <dbReference type="PROSITE-ProRule" id="PRU00047"/>
    </source>
</evidence>
<dbReference type="Pfam" id="PF14392">
    <property type="entry name" value="zf-CCHC_4"/>
    <property type="match status" value="1"/>
</dbReference>
<dbReference type="SMART" id="SM00101">
    <property type="entry name" value="14_3_3"/>
    <property type="match status" value="1"/>
</dbReference>
<dbReference type="PROSITE" id="PS00797">
    <property type="entry name" value="1433_2"/>
    <property type="match status" value="1"/>
</dbReference>
<dbReference type="Proteomes" id="UP000717515">
    <property type="component" value="Unassembled WGS sequence"/>
</dbReference>
<dbReference type="CDD" id="cd11309">
    <property type="entry name" value="14-3-3_fungi"/>
    <property type="match status" value="1"/>
</dbReference>
<accession>A0A9P8D2N2</accession>
<dbReference type="PROSITE" id="PS50158">
    <property type="entry name" value="ZF_CCHC"/>
    <property type="match status" value="6"/>
</dbReference>
<evidence type="ECO:0000259" key="4">
    <source>
        <dbReference type="PROSITE" id="PS50158"/>
    </source>
</evidence>
<dbReference type="GO" id="GO:0003676">
    <property type="term" value="F:nucleic acid binding"/>
    <property type="evidence" value="ECO:0007669"/>
    <property type="project" value="InterPro"/>
</dbReference>
<sequence length="418" mass="45997">MAETRESHVYLAKLAEQAERYEEMVKNMKNVASADKELTVEERNLLSVAYKNVIGARRASWRIVSSIEQKEESKGSDANVSMIKTYRTKIEEELADICKDILAVLDEHLIPHAELGESKVFYHKMKGDYHRYLAEFATGDERKTAADKSLEAYKAASDVAITELPPTHPIRLGLALNFSVFYYEILNSPDRACHLAKQAFDDAIAELDTLSEESYKDSTLIMQLLRDNLTLWTSDMQDVGHFASVCTETERLCYNCKQTGHESNLCPMPRTTDSKQCYSCGGVGHIQADCPSIRVARAAGGAAGRCYNCGMFGHMARHCRNPPRFNGPPRNFGPGRAGGAGGAGGAGNNAPGGNGRVVCYKCGGLNHFSRDCKAPDGVKCYNCNGFGHLSRDCPEGPKAQVCYKCQQEGHISRDCPQV</sequence>
<organism evidence="5 6">
    <name type="scientific">Mortierella alpina</name>
    <name type="common">Oleaginous fungus</name>
    <name type="synonym">Mortierella renispora</name>
    <dbReference type="NCBI Taxonomy" id="64518"/>
    <lineage>
        <taxon>Eukaryota</taxon>
        <taxon>Fungi</taxon>
        <taxon>Fungi incertae sedis</taxon>
        <taxon>Mucoromycota</taxon>
        <taxon>Mortierellomycotina</taxon>
        <taxon>Mortierellomycetes</taxon>
        <taxon>Mortierellales</taxon>
        <taxon>Mortierellaceae</taxon>
        <taxon>Mortierella</taxon>
    </lineage>
</organism>
<dbReference type="PRINTS" id="PR00305">
    <property type="entry name" value="1433ZETA"/>
</dbReference>
<keyword evidence="2" id="KW-0863">Zinc-finger</keyword>
<dbReference type="InterPro" id="IPR036875">
    <property type="entry name" value="Znf_CCHC_sf"/>
</dbReference>
<dbReference type="Pfam" id="PF00098">
    <property type="entry name" value="zf-CCHC"/>
    <property type="match status" value="5"/>
</dbReference>
<dbReference type="InterPro" id="IPR023409">
    <property type="entry name" value="14-3-3_CS"/>
</dbReference>
<dbReference type="Gene3D" id="4.10.60.10">
    <property type="entry name" value="Zinc finger, CCHC-type"/>
    <property type="match status" value="5"/>
</dbReference>
<dbReference type="Gene3D" id="1.20.190.20">
    <property type="entry name" value="14-3-3 domain"/>
    <property type="match status" value="1"/>
</dbReference>
<dbReference type="InterPro" id="IPR025836">
    <property type="entry name" value="Zn_knuckle_CX2CX4HX4C"/>
</dbReference>
<dbReference type="AlphaFoldDB" id="A0A9P8D2N2"/>
<dbReference type="InterPro" id="IPR001878">
    <property type="entry name" value="Znf_CCHC"/>
</dbReference>
<dbReference type="PROSITE" id="PS00796">
    <property type="entry name" value="1433_1"/>
    <property type="match status" value="1"/>
</dbReference>
<gene>
    <name evidence="5" type="ORF">KVV02_005965</name>
</gene>
<comment type="caution">
    <text evidence="5">The sequence shown here is derived from an EMBL/GenBank/DDBJ whole genome shotgun (WGS) entry which is preliminary data.</text>
</comment>
<proteinExistence type="inferred from homology"/>
<dbReference type="InterPro" id="IPR036815">
    <property type="entry name" value="14-3-3_dom_sf"/>
</dbReference>
<dbReference type="FunFam" id="1.20.190.20:FF:000002">
    <property type="entry name" value="14-3-3 protein epsilon"/>
    <property type="match status" value="1"/>
</dbReference>
<dbReference type="GO" id="GO:0008270">
    <property type="term" value="F:zinc ion binding"/>
    <property type="evidence" value="ECO:0007669"/>
    <property type="project" value="UniProtKB-KW"/>
</dbReference>
<keyword evidence="2" id="KW-0862">Zinc</keyword>
<feature type="domain" description="CCHC-type" evidence="4">
    <location>
        <begin position="379"/>
        <end position="395"/>
    </location>
</feature>
<feature type="domain" description="CCHC-type" evidence="4">
    <location>
        <begin position="359"/>
        <end position="373"/>
    </location>
</feature>
<dbReference type="SUPFAM" id="SSF57756">
    <property type="entry name" value="Retrovirus zinc finger-like domains"/>
    <property type="match status" value="4"/>
</dbReference>
<feature type="domain" description="CCHC-type" evidence="4">
    <location>
        <begin position="305"/>
        <end position="321"/>
    </location>
</feature>
<name>A0A9P8D2N2_MORAP</name>
<dbReference type="SMART" id="SM00343">
    <property type="entry name" value="ZnF_C2HC"/>
    <property type="match status" value="6"/>
</dbReference>
<dbReference type="FunFam" id="4.10.60.10:FF:000016">
    <property type="entry name" value="Cellular nucleic acid-binding protein"/>
    <property type="match status" value="1"/>
</dbReference>
<feature type="domain" description="CCHC-type" evidence="4">
    <location>
        <begin position="402"/>
        <end position="417"/>
    </location>
</feature>
<dbReference type="Pfam" id="PF00244">
    <property type="entry name" value="14-3-3"/>
    <property type="match status" value="1"/>
</dbReference>
<dbReference type="PANTHER" id="PTHR18860">
    <property type="entry name" value="14-3-3 PROTEIN"/>
    <property type="match status" value="1"/>
</dbReference>
<dbReference type="EMBL" id="JAIFTL010000005">
    <property type="protein sequence ID" value="KAG9327389.1"/>
    <property type="molecule type" value="Genomic_DNA"/>
</dbReference>
<evidence type="ECO:0000313" key="6">
    <source>
        <dbReference type="Proteomes" id="UP000717515"/>
    </source>
</evidence>
<evidence type="ECO:0000256" key="1">
    <source>
        <dbReference type="ARBA" id="ARBA00006141"/>
    </source>
</evidence>
<dbReference type="InterPro" id="IPR000308">
    <property type="entry name" value="14-3-3"/>
</dbReference>
<dbReference type="FunFam" id="4.10.60.10:FF:000085">
    <property type="entry name" value="Zinc knuckle nucleic acid binding protein, putative"/>
    <property type="match status" value="1"/>
</dbReference>
<evidence type="ECO:0000313" key="5">
    <source>
        <dbReference type="EMBL" id="KAG9327389.1"/>
    </source>
</evidence>